<reference evidence="4 5" key="1">
    <citation type="submission" date="2020-09" db="EMBL/GenBank/DDBJ databases">
        <title>Echinicola sp. CAU 1574 isolated from sand of Sido Beach.</title>
        <authorList>
            <person name="Kim W."/>
        </authorList>
    </citation>
    <scope>NUCLEOTIDE SEQUENCE [LARGE SCALE GENOMIC DNA]</scope>
    <source>
        <strain evidence="4 5">CAU 1574</strain>
    </source>
</reference>
<dbReference type="InterPro" id="IPR012373">
    <property type="entry name" value="Ferrdict_sens_TM"/>
</dbReference>
<dbReference type="Gene3D" id="2.60.120.1440">
    <property type="match status" value="1"/>
</dbReference>
<evidence type="ECO:0000259" key="3">
    <source>
        <dbReference type="Pfam" id="PF16344"/>
    </source>
</evidence>
<dbReference type="RefSeq" id="WP_192010038.1">
    <property type="nucleotide sequence ID" value="NZ_JACYTQ010000003.1"/>
</dbReference>
<comment type="caution">
    <text evidence="4">The sequence shown here is derived from an EMBL/GenBank/DDBJ whole genome shotgun (WGS) entry which is preliminary data.</text>
</comment>
<feature type="domain" description="FecR protein" evidence="2">
    <location>
        <begin position="191"/>
        <end position="285"/>
    </location>
</feature>
<organism evidence="4 5">
    <name type="scientific">Echinicola arenosa</name>
    <dbReference type="NCBI Taxonomy" id="2774144"/>
    <lineage>
        <taxon>Bacteria</taxon>
        <taxon>Pseudomonadati</taxon>
        <taxon>Bacteroidota</taxon>
        <taxon>Cytophagia</taxon>
        <taxon>Cytophagales</taxon>
        <taxon>Cyclobacteriaceae</taxon>
        <taxon>Echinicola</taxon>
    </lineage>
</organism>
<dbReference type="PANTHER" id="PTHR30273:SF2">
    <property type="entry name" value="PROTEIN FECR"/>
    <property type="match status" value="1"/>
</dbReference>
<dbReference type="InterPro" id="IPR006860">
    <property type="entry name" value="FecR"/>
</dbReference>
<keyword evidence="1" id="KW-1133">Transmembrane helix</keyword>
<keyword evidence="5" id="KW-1185">Reference proteome</keyword>
<evidence type="ECO:0000256" key="1">
    <source>
        <dbReference type="SAM" id="Phobius"/>
    </source>
</evidence>
<dbReference type="Gene3D" id="3.55.50.30">
    <property type="match status" value="1"/>
</dbReference>
<evidence type="ECO:0000313" key="5">
    <source>
        <dbReference type="Proteomes" id="UP000647133"/>
    </source>
</evidence>
<dbReference type="EMBL" id="JACYTQ010000003">
    <property type="protein sequence ID" value="MBD8489150.1"/>
    <property type="molecule type" value="Genomic_DNA"/>
</dbReference>
<accession>A0ABR9AJZ8</accession>
<dbReference type="Pfam" id="PF16344">
    <property type="entry name" value="FecR_C"/>
    <property type="match status" value="1"/>
</dbReference>
<feature type="domain" description="Protein FecR C-terminal" evidence="3">
    <location>
        <begin position="324"/>
        <end position="390"/>
    </location>
</feature>
<dbReference type="PANTHER" id="PTHR30273">
    <property type="entry name" value="PERIPLASMIC SIGNAL SENSOR AND SIGMA FACTOR ACTIVATOR FECR-RELATED"/>
    <property type="match status" value="1"/>
</dbReference>
<dbReference type="Pfam" id="PF04773">
    <property type="entry name" value="FecR"/>
    <property type="match status" value="1"/>
</dbReference>
<evidence type="ECO:0000259" key="2">
    <source>
        <dbReference type="Pfam" id="PF04773"/>
    </source>
</evidence>
<sequence length="396" mass="45051">MQKDNLYHFYAKLIHKELRNQLDPQERKLLEEWLSKDLKNKEFYDKITSSGFIDQQIFKLENIDSDKSFKNLESKILSRRGETLTRQLWIKKTASVAAVLALMFLGWSLAHFTGLLDSSGNNMNINQVADVPPGKEKATLVLPDGNRIHLEDLIEGKKHTHEGLQVTKNKDFVAISLDSKPSLKSDKYSKVIVPTGGKYTVELHDGTKVWLNSASTLSFPSEFKQGRREVTLSGEAYFEVAHNPKSPFIVEANGTQVKVLGTHFNIKAYQNENVTKTTLLEGKVEVAYNGRKKVLVPGYQAMSNEDLEVSMGSLEEAIAWKEGYFLFQSTRLDEVLRQLERWYNIKVDAKGQIPTRHFNASIDMDTKLSKVIEVLELSGEIDFEFKNGILYVTEKN</sequence>
<protein>
    <submittedName>
        <fullName evidence="4">FecR domain-containing protein</fullName>
    </submittedName>
</protein>
<dbReference type="Proteomes" id="UP000647133">
    <property type="component" value="Unassembled WGS sequence"/>
</dbReference>
<dbReference type="InterPro" id="IPR032508">
    <property type="entry name" value="FecR_C"/>
</dbReference>
<proteinExistence type="predicted"/>
<evidence type="ECO:0000313" key="4">
    <source>
        <dbReference type="EMBL" id="MBD8489150.1"/>
    </source>
</evidence>
<keyword evidence="1" id="KW-0812">Transmembrane</keyword>
<feature type="transmembrane region" description="Helical" evidence="1">
    <location>
        <begin position="96"/>
        <end position="116"/>
    </location>
</feature>
<keyword evidence="1" id="KW-0472">Membrane</keyword>
<gene>
    <name evidence="4" type="ORF">IFO69_10375</name>
</gene>
<name>A0ABR9AJZ8_9BACT</name>